<feature type="region of interest" description="Disordered" evidence="1">
    <location>
        <begin position="1"/>
        <end position="45"/>
    </location>
</feature>
<dbReference type="InterPro" id="IPR022183">
    <property type="entry name" value="DUF3710"/>
</dbReference>
<protein>
    <submittedName>
        <fullName evidence="2">Unannotated protein</fullName>
    </submittedName>
</protein>
<dbReference type="EMBL" id="CAEZTM010000010">
    <property type="protein sequence ID" value="CAB4565151.1"/>
    <property type="molecule type" value="Genomic_DNA"/>
</dbReference>
<reference evidence="2" key="1">
    <citation type="submission" date="2020-05" db="EMBL/GenBank/DDBJ databases">
        <authorList>
            <person name="Chiriac C."/>
            <person name="Salcher M."/>
            <person name="Ghai R."/>
            <person name="Kavagutti S V."/>
        </authorList>
    </citation>
    <scope>NUCLEOTIDE SEQUENCE</scope>
</reference>
<organism evidence="2">
    <name type="scientific">freshwater metagenome</name>
    <dbReference type="NCBI Taxonomy" id="449393"/>
    <lineage>
        <taxon>unclassified sequences</taxon>
        <taxon>metagenomes</taxon>
        <taxon>ecological metagenomes</taxon>
    </lineage>
</organism>
<accession>A0A6J6DLY0</accession>
<dbReference type="Pfam" id="PF12502">
    <property type="entry name" value="DUF3710"/>
    <property type="match status" value="1"/>
</dbReference>
<dbReference type="AlphaFoldDB" id="A0A6J6DLY0"/>
<gene>
    <name evidence="2" type="ORF">UFOPK1684_00376</name>
</gene>
<evidence type="ECO:0000313" key="2">
    <source>
        <dbReference type="EMBL" id="CAB4565151.1"/>
    </source>
</evidence>
<evidence type="ECO:0000256" key="1">
    <source>
        <dbReference type="SAM" id="MobiDB-lite"/>
    </source>
</evidence>
<sequence>MTDIPTSAEGFDGDYPKSAPVDREVSGPLDDSETGSVKPSVDLGSLRIDPKRGMQLRLEVEKTSQRVVAVTLEYEGSTLQIQPFAAPRSSGLWHGIRAQIMDQVTKQGGTALEHDGPFGPELRADVPIQSGTSFGTRKVRFVGIDGPRWFLRGVIGGAAATNPEAAEVIHHMLRSVVVVRGEVPMPPRELLPLSVPTNNAAAATEGA</sequence>
<proteinExistence type="predicted"/>
<name>A0A6J6DLY0_9ZZZZ</name>